<dbReference type="AlphaFoldDB" id="A0A5J6F7Q2"/>
<dbReference type="SUPFAM" id="SSF50370">
    <property type="entry name" value="Ricin B-like lectins"/>
    <property type="match status" value="1"/>
</dbReference>
<dbReference type="InterPro" id="IPR035992">
    <property type="entry name" value="Ricin_B-like_lectins"/>
</dbReference>
<feature type="region of interest" description="Disordered" evidence="1">
    <location>
        <begin position="1"/>
        <end position="21"/>
    </location>
</feature>
<protein>
    <submittedName>
        <fullName evidence="2">XRE family transcriptional regulator</fullName>
    </submittedName>
</protein>
<gene>
    <name evidence="2" type="ORF">CP967_03060</name>
</gene>
<dbReference type="EMBL" id="CP023702">
    <property type="protein sequence ID" value="QEU71075.1"/>
    <property type="molecule type" value="Genomic_DNA"/>
</dbReference>
<feature type="region of interest" description="Disordered" evidence="1">
    <location>
        <begin position="325"/>
        <end position="345"/>
    </location>
</feature>
<name>A0A5J6F7Q2_9ACTN</name>
<reference evidence="2 3" key="1">
    <citation type="submission" date="2017-09" db="EMBL/GenBank/DDBJ databases">
        <authorList>
            <person name="Lee N."/>
            <person name="Cho B.-K."/>
        </authorList>
    </citation>
    <scope>NUCLEOTIDE SEQUENCE [LARGE SCALE GENOMIC DNA]</scope>
    <source>
        <strain evidence="2 3">ATCC 12769</strain>
    </source>
</reference>
<dbReference type="KEGG" id="snk:CP967_03060"/>
<evidence type="ECO:0000313" key="2">
    <source>
        <dbReference type="EMBL" id="QEU71075.1"/>
    </source>
</evidence>
<sequence>MSQKGSGLAELPEGAPHPAQARTPAEFTAALRTLRIWSGLTYRQLEDKAAAHGDALPASTIATTLGRVTLPREGFVDAYTRACGLGTEEVRRWLGTRRRIAADEPLADGDAREDPGPAPAGASAPAGPPRWHRVAGLLGAAALGIMGALGVSGLPRDVPAPAALPEMPVTGLRMLAVGSWARIHPARTPELCLTEGRDRTGRYRTAVAAQRPCADAALPQVFLEPLGKDTVQIQWHHPKHGIGCLTALTKGPGLDLFEPRDDCADHDRAQQFHIERFGPPATARFRIRPVVTGRCLSLRDQDTQDGAEAVQGRCSGATDQDFLIELTPPPHPAAGRAQSSRSGLP</sequence>
<accession>A0A5J6F7Q2</accession>
<evidence type="ECO:0000256" key="1">
    <source>
        <dbReference type="SAM" id="MobiDB-lite"/>
    </source>
</evidence>
<dbReference type="Proteomes" id="UP000326178">
    <property type="component" value="Chromosome"/>
</dbReference>
<proteinExistence type="predicted"/>
<dbReference type="OrthoDB" id="3406160at2"/>
<dbReference type="CDD" id="cd00161">
    <property type="entry name" value="beta-trefoil_Ricin-like"/>
    <property type="match status" value="1"/>
</dbReference>
<dbReference type="Gene3D" id="2.80.10.50">
    <property type="match status" value="1"/>
</dbReference>
<feature type="region of interest" description="Disordered" evidence="1">
    <location>
        <begin position="104"/>
        <end position="128"/>
    </location>
</feature>
<dbReference type="RefSeq" id="WP_150486432.1">
    <property type="nucleotide sequence ID" value="NZ_BMUV01000017.1"/>
</dbReference>
<keyword evidence="3" id="KW-1185">Reference proteome</keyword>
<organism evidence="2 3">
    <name type="scientific">Streptomyces nitrosporeus</name>
    <dbReference type="NCBI Taxonomy" id="28894"/>
    <lineage>
        <taxon>Bacteria</taxon>
        <taxon>Bacillati</taxon>
        <taxon>Actinomycetota</taxon>
        <taxon>Actinomycetes</taxon>
        <taxon>Kitasatosporales</taxon>
        <taxon>Streptomycetaceae</taxon>
        <taxon>Streptomyces</taxon>
    </lineage>
</organism>
<evidence type="ECO:0000313" key="3">
    <source>
        <dbReference type="Proteomes" id="UP000326178"/>
    </source>
</evidence>